<dbReference type="InterPro" id="IPR014044">
    <property type="entry name" value="CAP_dom"/>
</dbReference>
<evidence type="ECO:0000313" key="4">
    <source>
        <dbReference type="Proteomes" id="UP000663881"/>
    </source>
</evidence>
<protein>
    <recommendedName>
        <fullName evidence="2">SCP domain-containing protein</fullName>
    </recommendedName>
</protein>
<dbReference type="Pfam" id="PF00188">
    <property type="entry name" value="CAP"/>
    <property type="match status" value="1"/>
</dbReference>
<evidence type="ECO:0000259" key="2">
    <source>
        <dbReference type="SMART" id="SM00198"/>
    </source>
</evidence>
<dbReference type="FunFam" id="3.40.33.10:FF:000002">
    <property type="entry name" value="Golgi-associated plant pathogenesis-related protein 1"/>
    <property type="match status" value="1"/>
</dbReference>
<dbReference type="InterPro" id="IPR034113">
    <property type="entry name" value="SCP_GAPR1-like"/>
</dbReference>
<feature type="domain" description="SCP" evidence="2">
    <location>
        <begin position="255"/>
        <end position="390"/>
    </location>
</feature>
<dbReference type="SUPFAM" id="SSF55797">
    <property type="entry name" value="PR-1-like"/>
    <property type="match status" value="1"/>
</dbReference>
<accession>A0A818SK19</accession>
<organism evidence="3 4">
    <name type="scientific">Adineta steineri</name>
    <dbReference type="NCBI Taxonomy" id="433720"/>
    <lineage>
        <taxon>Eukaryota</taxon>
        <taxon>Metazoa</taxon>
        <taxon>Spiralia</taxon>
        <taxon>Gnathifera</taxon>
        <taxon>Rotifera</taxon>
        <taxon>Eurotatoria</taxon>
        <taxon>Bdelloidea</taxon>
        <taxon>Adinetida</taxon>
        <taxon>Adinetidae</taxon>
        <taxon>Adineta</taxon>
    </lineage>
</organism>
<dbReference type="EMBL" id="CAJOAY010000469">
    <property type="protein sequence ID" value="CAF3672326.1"/>
    <property type="molecule type" value="Genomic_DNA"/>
</dbReference>
<dbReference type="Proteomes" id="UP000663881">
    <property type="component" value="Unassembled WGS sequence"/>
</dbReference>
<evidence type="ECO:0000313" key="3">
    <source>
        <dbReference type="EMBL" id="CAF3672326.1"/>
    </source>
</evidence>
<dbReference type="PROSITE" id="PS01009">
    <property type="entry name" value="CRISP_1"/>
    <property type="match status" value="1"/>
</dbReference>
<feature type="chain" id="PRO_5032996628" description="SCP domain-containing protein" evidence="1">
    <location>
        <begin position="20"/>
        <end position="401"/>
    </location>
</feature>
<keyword evidence="1" id="KW-0732">Signal</keyword>
<dbReference type="InterPro" id="IPR001283">
    <property type="entry name" value="CRISP-related"/>
</dbReference>
<reference evidence="3" key="1">
    <citation type="submission" date="2021-02" db="EMBL/GenBank/DDBJ databases">
        <authorList>
            <person name="Nowell W R."/>
        </authorList>
    </citation>
    <scope>NUCLEOTIDE SEQUENCE</scope>
</reference>
<comment type="caution">
    <text evidence="3">The sequence shown here is derived from an EMBL/GenBank/DDBJ whole genome shotgun (WGS) entry which is preliminary data.</text>
</comment>
<dbReference type="GO" id="GO:0005576">
    <property type="term" value="C:extracellular region"/>
    <property type="evidence" value="ECO:0007669"/>
    <property type="project" value="InterPro"/>
</dbReference>
<dbReference type="CDD" id="cd05382">
    <property type="entry name" value="CAP_GAPR1-like"/>
    <property type="match status" value="1"/>
</dbReference>
<evidence type="ECO:0000256" key="1">
    <source>
        <dbReference type="SAM" id="SignalP"/>
    </source>
</evidence>
<proteinExistence type="predicted"/>
<dbReference type="SMART" id="SM00198">
    <property type="entry name" value="SCP"/>
    <property type="match status" value="1"/>
</dbReference>
<dbReference type="AlphaFoldDB" id="A0A818SK19"/>
<dbReference type="Gene3D" id="3.40.33.10">
    <property type="entry name" value="CAP"/>
    <property type="match status" value="1"/>
</dbReference>
<dbReference type="PANTHER" id="PTHR10334">
    <property type="entry name" value="CYSTEINE-RICH SECRETORY PROTEIN-RELATED"/>
    <property type="match status" value="1"/>
</dbReference>
<feature type="signal peptide" evidence="1">
    <location>
        <begin position="1"/>
        <end position="19"/>
    </location>
</feature>
<dbReference type="PRINTS" id="PR00837">
    <property type="entry name" value="V5TPXLIKE"/>
</dbReference>
<name>A0A818SK19_9BILA</name>
<gene>
    <name evidence="3" type="ORF">OKA104_LOCUS10525</name>
</gene>
<dbReference type="InterPro" id="IPR035940">
    <property type="entry name" value="CAP_sf"/>
</dbReference>
<sequence length="401" mass="46306">MLILFYMLLFVHTFHHVSSLKCYKCDANRDDFWIDVNNVPPFFDDCPLVESQKHCIASIRWLTVGELKETLVEYENDLYEEHRPNDSSLSYVFVDIERNTQSASSRLFIYSCTTDKCNDRTNLLRAFKALDLVQNFEQLDVFFDYDNKPFTEQASCLEFSNSSHSNCPTTPATLSMCSNCFLLSTESTQQICARCPIDSYQYKNMVDRQVYFFLENRTRLADTITFRCTTKACNSLDMWNRIHQLINGFTTFELQYQNITLDHHNYLRARHCARPLQLDNQLNTIAQNYAQYLASTNKFQHSNNGYGENLWMSSSSAPITTIDGEEATQDWYDEIKYYSFSKPGFSSQTGHFTQVVWGGSTHLGVGIAFSSNSRSVYIVTNYYPPGNYQGQFAQHVSPANC</sequence>
<dbReference type="InterPro" id="IPR018244">
    <property type="entry name" value="Allrgn_V5/Tpx1_CS"/>
</dbReference>